<sequence>MCATANIPLSKIDHLAVQEFLRKRVLNGGFIPHFKQLQECYLERDYNKRLEDMLKGKPVAIITDEMSDDNCRFVLNELAAPLEPSVDETIKAHLQNTAFLEANNHTTVTQTVLQNAMIFHANARKSRFPQHITTKTKKKTIMPPNPISTRWNCWYHAIAYHIDHFPHYTEFVLNEVKFSKSSALDSVKKLKELLGDDMNSALLFQKMKFIKEKSKLFIEALDIFQSQQP</sequence>
<evidence type="ECO:0000313" key="2">
    <source>
        <dbReference type="Proteomes" id="UP000735302"/>
    </source>
</evidence>
<evidence type="ECO:0000313" key="1">
    <source>
        <dbReference type="EMBL" id="GFO05366.1"/>
    </source>
</evidence>
<gene>
    <name evidence="1" type="ORF">PoB_003187100</name>
</gene>
<dbReference type="Proteomes" id="UP000735302">
    <property type="component" value="Unassembled WGS sequence"/>
</dbReference>
<name>A0AAV4A2B1_9GAST</name>
<protein>
    <submittedName>
        <fullName evidence="1">CGG triplet repeat-binding protein 1</fullName>
    </submittedName>
</protein>
<comment type="caution">
    <text evidence="1">The sequence shown here is derived from an EMBL/GenBank/DDBJ whole genome shotgun (WGS) entry which is preliminary data.</text>
</comment>
<accession>A0AAV4A2B1</accession>
<dbReference type="AlphaFoldDB" id="A0AAV4A2B1"/>
<proteinExistence type="predicted"/>
<keyword evidence="2" id="KW-1185">Reference proteome</keyword>
<reference evidence="1 2" key="1">
    <citation type="journal article" date="2021" name="Elife">
        <title>Chloroplast acquisition without the gene transfer in kleptoplastic sea slugs, Plakobranchus ocellatus.</title>
        <authorList>
            <person name="Maeda T."/>
            <person name="Takahashi S."/>
            <person name="Yoshida T."/>
            <person name="Shimamura S."/>
            <person name="Takaki Y."/>
            <person name="Nagai Y."/>
            <person name="Toyoda A."/>
            <person name="Suzuki Y."/>
            <person name="Arimoto A."/>
            <person name="Ishii H."/>
            <person name="Satoh N."/>
            <person name="Nishiyama T."/>
            <person name="Hasebe M."/>
            <person name="Maruyama T."/>
            <person name="Minagawa J."/>
            <person name="Obokata J."/>
            <person name="Shigenobu S."/>
        </authorList>
    </citation>
    <scope>NUCLEOTIDE SEQUENCE [LARGE SCALE GENOMIC DNA]</scope>
</reference>
<organism evidence="1 2">
    <name type="scientific">Plakobranchus ocellatus</name>
    <dbReference type="NCBI Taxonomy" id="259542"/>
    <lineage>
        <taxon>Eukaryota</taxon>
        <taxon>Metazoa</taxon>
        <taxon>Spiralia</taxon>
        <taxon>Lophotrochozoa</taxon>
        <taxon>Mollusca</taxon>
        <taxon>Gastropoda</taxon>
        <taxon>Heterobranchia</taxon>
        <taxon>Euthyneura</taxon>
        <taxon>Panpulmonata</taxon>
        <taxon>Sacoglossa</taxon>
        <taxon>Placobranchoidea</taxon>
        <taxon>Plakobranchidae</taxon>
        <taxon>Plakobranchus</taxon>
    </lineage>
</organism>
<dbReference type="EMBL" id="BLXT01003748">
    <property type="protein sequence ID" value="GFO05366.1"/>
    <property type="molecule type" value="Genomic_DNA"/>
</dbReference>